<dbReference type="EMBL" id="CP036349">
    <property type="protein sequence ID" value="QDV75707.1"/>
    <property type="molecule type" value="Genomic_DNA"/>
</dbReference>
<reference evidence="1 2" key="1">
    <citation type="submission" date="2019-02" db="EMBL/GenBank/DDBJ databases">
        <title>Deep-cultivation of Planctomycetes and their phenomic and genomic characterization uncovers novel biology.</title>
        <authorList>
            <person name="Wiegand S."/>
            <person name="Jogler M."/>
            <person name="Boedeker C."/>
            <person name="Pinto D."/>
            <person name="Vollmers J."/>
            <person name="Rivas-Marin E."/>
            <person name="Kohn T."/>
            <person name="Peeters S.H."/>
            <person name="Heuer A."/>
            <person name="Rast P."/>
            <person name="Oberbeckmann S."/>
            <person name="Bunk B."/>
            <person name="Jeske O."/>
            <person name="Meyerdierks A."/>
            <person name="Storesund J.E."/>
            <person name="Kallscheuer N."/>
            <person name="Luecker S."/>
            <person name="Lage O.M."/>
            <person name="Pohl T."/>
            <person name="Merkel B.J."/>
            <person name="Hornburger P."/>
            <person name="Mueller R.-W."/>
            <person name="Bruemmer F."/>
            <person name="Labrenz M."/>
            <person name="Spormann A.M."/>
            <person name="Op den Camp H."/>
            <person name="Overmann J."/>
            <person name="Amann R."/>
            <person name="Jetten M.S.M."/>
            <person name="Mascher T."/>
            <person name="Medema M.H."/>
            <person name="Devos D.P."/>
            <person name="Kaster A.-K."/>
            <person name="Ovreas L."/>
            <person name="Rohde M."/>
            <person name="Galperin M.Y."/>
            <person name="Jogler C."/>
        </authorList>
    </citation>
    <scope>NUCLEOTIDE SEQUENCE [LARGE SCALE GENOMIC DNA]</scope>
    <source>
        <strain evidence="1 2">Spa11</strain>
    </source>
</reference>
<dbReference type="AlphaFoldDB" id="A0A518KD48"/>
<organism evidence="1 2">
    <name type="scientific">Botrimarina mediterranea</name>
    <dbReference type="NCBI Taxonomy" id="2528022"/>
    <lineage>
        <taxon>Bacteria</taxon>
        <taxon>Pseudomonadati</taxon>
        <taxon>Planctomycetota</taxon>
        <taxon>Planctomycetia</taxon>
        <taxon>Pirellulales</taxon>
        <taxon>Lacipirellulaceae</taxon>
        <taxon>Botrimarina</taxon>
    </lineage>
</organism>
<accession>A0A518KD48</accession>
<evidence type="ECO:0000313" key="2">
    <source>
        <dbReference type="Proteomes" id="UP000316426"/>
    </source>
</evidence>
<proteinExistence type="predicted"/>
<evidence type="ECO:0000313" key="1">
    <source>
        <dbReference type="EMBL" id="QDV75707.1"/>
    </source>
</evidence>
<gene>
    <name evidence="1" type="ORF">Spa11_39280</name>
</gene>
<name>A0A518KD48_9BACT</name>
<dbReference type="KEGG" id="bmei:Spa11_39280"/>
<dbReference type="Proteomes" id="UP000316426">
    <property type="component" value="Chromosome"/>
</dbReference>
<sequence length="367" mass="41174">MVNDLEWNEPEPASFYEEACDWLGEGFATIDAARVRSKQKLTELSACLESQTFGESTGFIAFGSLARLEFTDGSDLDWTLLVNGPSDLGQYETSLAIKRSLEAADFTKPGPSGLFGGVSSSFELIHQIGGLEDTNANMTRRLLLLLESVAVEGDIVRQGVLHQLLQRYVRYGRSVEGSKAESLKPPRFLLNDFVRFWRTMAVDYDAKKWLAPDEKWALRNAKLRFSRKLIFVKGLLLGLDCQLSPDAWPWSALPADEFHEAPEERLQQGLQRLIELPAIDSVCRTAKLVNASDSLREILLAYDQFLSVLADESSREQLKTLRFDEAEKNALFSDLRVAGKKFGNALQDLLFRSDDKLTALAMDYGVF</sequence>
<protein>
    <recommendedName>
        <fullName evidence="3">Polymerase nucleotidyl transferase domain-containing protein</fullName>
    </recommendedName>
</protein>
<dbReference type="RefSeq" id="WP_145115447.1">
    <property type="nucleotide sequence ID" value="NZ_CP036349.1"/>
</dbReference>
<keyword evidence="2" id="KW-1185">Reference proteome</keyword>
<evidence type="ECO:0008006" key="3">
    <source>
        <dbReference type="Google" id="ProtNLM"/>
    </source>
</evidence>